<comment type="function">
    <text evidence="8">NQR complex catalyzes the reduction of ubiquinone-1 to ubiquinol by two successive reactions, coupled with the transport of Na(+) ions from the cytoplasm to the periplasm. NqrA to NqrE are probably involved in the second step, the conversion of ubisemiquinone to ubiquinol.</text>
</comment>
<evidence type="ECO:0000256" key="8">
    <source>
        <dbReference type="HAMAP-Rule" id="MF_00425"/>
    </source>
</evidence>
<comment type="similarity">
    <text evidence="8">Belongs to the NqrA family.</text>
</comment>
<dbReference type="InterPro" id="IPR056148">
    <property type="entry name" value="NQRA_2nd"/>
</dbReference>
<dbReference type="Pfam" id="PF05896">
    <property type="entry name" value="NQRA_N"/>
    <property type="match status" value="1"/>
</dbReference>
<gene>
    <name evidence="8" type="primary">nqrA</name>
    <name evidence="12" type="ORF">UABAM_03486</name>
</gene>
<keyword evidence="3 8" id="KW-0520">NAD</keyword>
<protein>
    <recommendedName>
        <fullName evidence="8">Na(+)-translocating NADH-quinone reductase subunit A</fullName>
        <shortName evidence="8">Na(+)-NQR subunit A</shortName>
        <shortName evidence="8">Na(+)-translocating NQR subunit A</shortName>
        <ecNumber evidence="8">7.2.1.1</ecNumber>
    </recommendedName>
    <alternativeName>
        <fullName evidence="8">NQR complex subunit A</fullName>
    </alternativeName>
    <alternativeName>
        <fullName evidence="8">NQR-1 subunit A</fullName>
    </alternativeName>
</protein>
<evidence type="ECO:0000256" key="7">
    <source>
        <dbReference type="ARBA" id="ARBA00023201"/>
    </source>
</evidence>
<keyword evidence="1 8" id="KW-0813">Transport</keyword>
<organism evidence="12 13">
    <name type="scientific">Uabimicrobium amorphum</name>
    <dbReference type="NCBI Taxonomy" id="2596890"/>
    <lineage>
        <taxon>Bacteria</taxon>
        <taxon>Pseudomonadati</taxon>
        <taxon>Planctomycetota</taxon>
        <taxon>Candidatus Uabimicrobiia</taxon>
        <taxon>Candidatus Uabimicrobiales</taxon>
        <taxon>Candidatus Uabimicrobiaceae</taxon>
        <taxon>Candidatus Uabimicrobium</taxon>
    </lineage>
</organism>
<name>A0A5S9INF3_UABAM</name>
<evidence type="ECO:0000256" key="4">
    <source>
        <dbReference type="ARBA" id="ARBA00023053"/>
    </source>
</evidence>
<dbReference type="Proteomes" id="UP000326354">
    <property type="component" value="Chromosome"/>
</dbReference>
<evidence type="ECO:0000259" key="9">
    <source>
        <dbReference type="Pfam" id="PF05896"/>
    </source>
</evidence>
<dbReference type="EC" id="7.2.1.1" evidence="8"/>
<keyword evidence="4 8" id="KW-0915">Sodium</keyword>
<dbReference type="PANTHER" id="PTHR37839:SF1">
    <property type="entry name" value="NA(+)-TRANSLOCATING NADH-QUINONE REDUCTASE SUBUNIT A"/>
    <property type="match status" value="1"/>
</dbReference>
<dbReference type="RefSeq" id="WP_151969243.1">
    <property type="nucleotide sequence ID" value="NZ_AP019860.1"/>
</dbReference>
<keyword evidence="13" id="KW-1185">Reference proteome</keyword>
<evidence type="ECO:0000259" key="11">
    <source>
        <dbReference type="Pfam" id="PF24836"/>
    </source>
</evidence>
<feature type="domain" description="Na(+)-translocating NADH-quinone reductase subunit A C-terminal" evidence="10">
    <location>
        <begin position="265"/>
        <end position="314"/>
    </location>
</feature>
<comment type="subunit">
    <text evidence="8">Composed of six subunits; NqrA, NqrB, NqrC, NqrD, NqrE and NqrF.</text>
</comment>
<dbReference type="OrthoDB" id="9774536at2"/>
<keyword evidence="5 8" id="KW-0406">Ion transport</keyword>
<proteinExistence type="inferred from homology"/>
<accession>A0A5S9INF3</accession>
<dbReference type="GO" id="GO:0016655">
    <property type="term" value="F:oxidoreductase activity, acting on NAD(P)H, quinone or similar compound as acceptor"/>
    <property type="evidence" value="ECO:0007669"/>
    <property type="project" value="UniProtKB-UniRule"/>
</dbReference>
<evidence type="ECO:0000313" key="13">
    <source>
        <dbReference type="Proteomes" id="UP000326354"/>
    </source>
</evidence>
<dbReference type="HAMAP" id="MF_00425">
    <property type="entry name" value="NqrA"/>
    <property type="match status" value="1"/>
</dbReference>
<keyword evidence="6 8" id="KW-0830">Ubiquinone</keyword>
<evidence type="ECO:0000256" key="2">
    <source>
        <dbReference type="ARBA" id="ARBA00022967"/>
    </source>
</evidence>
<feature type="domain" description="NqrA N-terminal barrel-sandwich hybrid" evidence="9">
    <location>
        <begin position="5"/>
        <end position="97"/>
    </location>
</feature>
<evidence type="ECO:0000256" key="5">
    <source>
        <dbReference type="ARBA" id="ARBA00023065"/>
    </source>
</evidence>
<dbReference type="InterPro" id="IPR022615">
    <property type="entry name" value="NqrA_C_domain"/>
</dbReference>
<dbReference type="InterPro" id="IPR056147">
    <property type="entry name" value="NQRA_N"/>
</dbReference>
<evidence type="ECO:0000259" key="10">
    <source>
        <dbReference type="Pfam" id="PF11973"/>
    </source>
</evidence>
<evidence type="ECO:0000256" key="1">
    <source>
        <dbReference type="ARBA" id="ARBA00022448"/>
    </source>
</evidence>
<dbReference type="NCBIfam" id="NF003761">
    <property type="entry name" value="PRK05352.1-4"/>
    <property type="match status" value="1"/>
</dbReference>
<dbReference type="AlphaFoldDB" id="A0A5S9INF3"/>
<comment type="catalytic activity">
    <reaction evidence="8">
        <text>a ubiquinone + n Na(+)(in) + NADH + H(+) = a ubiquinol + n Na(+)(out) + NAD(+)</text>
        <dbReference type="Rhea" id="RHEA:47748"/>
        <dbReference type="Rhea" id="RHEA-COMP:9565"/>
        <dbReference type="Rhea" id="RHEA-COMP:9566"/>
        <dbReference type="ChEBI" id="CHEBI:15378"/>
        <dbReference type="ChEBI" id="CHEBI:16389"/>
        <dbReference type="ChEBI" id="CHEBI:17976"/>
        <dbReference type="ChEBI" id="CHEBI:29101"/>
        <dbReference type="ChEBI" id="CHEBI:57540"/>
        <dbReference type="ChEBI" id="CHEBI:57945"/>
        <dbReference type="EC" id="7.2.1.1"/>
    </reaction>
</comment>
<keyword evidence="2 8" id="KW-1278">Translocase</keyword>
<feature type="domain" description="NqrA second alpha/beta" evidence="11">
    <location>
        <begin position="117"/>
        <end position="260"/>
    </location>
</feature>
<dbReference type="InterPro" id="IPR008703">
    <property type="entry name" value="NqrA"/>
</dbReference>
<dbReference type="GO" id="GO:0006814">
    <property type="term" value="P:sodium ion transport"/>
    <property type="evidence" value="ECO:0007669"/>
    <property type="project" value="UniProtKB-UniRule"/>
</dbReference>
<sequence>MANPIKIKKGLNLPITGEPEQAIKDEPKITTVALLGEDYVGMKPTMQVKVGDKVKKGQIIFTDKKLPDVNYTAPGAGEVIEINRGAKRVFQSVVIRLEGDEEVTFKSYSSETLKDVQQDQIQKILLKSGTWTCLRTRPYSKVADPNTKPHSIFVTAIDTNPLAPSVDVIVKESEEDFKNGLRILCKLTDGKVFLCTGANSSVPGKDVKGVTHQEFTGKHPAGNVGTHIHLLDPVGAAKTVWHINYQDVIMYGKLFTTGKLYTDRIISFAGPAAKSPRLIKTRIGASVADMAKDQVQDGEVRLISGSVFSGRNAQGPFQYLGRYHHQVSVLAEGREREFMGWHSPGFNKFSFKNIYFSKLFPGKKFAFNTSTNGSKRALVPIGSYEKVMPFDFLPTLLLRSLLAGDTDRAQVLGCLELDEEDLALCSFVCPGKINFGPALRKSLTTIEKDG</sequence>
<reference evidence="12 13" key="1">
    <citation type="submission" date="2019-08" db="EMBL/GenBank/DDBJ databases">
        <title>Complete genome sequence of Candidatus Uab amorphum.</title>
        <authorList>
            <person name="Shiratori T."/>
            <person name="Suzuki S."/>
            <person name="Kakizawa Y."/>
            <person name="Ishida K."/>
        </authorList>
    </citation>
    <scope>NUCLEOTIDE SEQUENCE [LARGE SCALE GENOMIC DNA]</scope>
    <source>
        <strain evidence="12 13">SRT547</strain>
    </source>
</reference>
<dbReference type="Pfam" id="PF24836">
    <property type="entry name" value="NQRA_2nd"/>
    <property type="match status" value="1"/>
</dbReference>
<dbReference type="PANTHER" id="PTHR37839">
    <property type="entry name" value="NA(+)-TRANSLOCATING NADH-QUINONE REDUCTASE SUBUNIT A"/>
    <property type="match status" value="1"/>
</dbReference>
<keyword evidence="7 8" id="KW-0739">Sodium transport</keyword>
<evidence type="ECO:0000256" key="3">
    <source>
        <dbReference type="ARBA" id="ARBA00023027"/>
    </source>
</evidence>
<evidence type="ECO:0000313" key="12">
    <source>
        <dbReference type="EMBL" id="BBM85123.1"/>
    </source>
</evidence>
<evidence type="ECO:0000256" key="6">
    <source>
        <dbReference type="ARBA" id="ARBA00023075"/>
    </source>
</evidence>
<dbReference type="NCBIfam" id="TIGR01936">
    <property type="entry name" value="nqrA"/>
    <property type="match status" value="1"/>
</dbReference>
<dbReference type="Pfam" id="PF11973">
    <property type="entry name" value="NQRA_SLBB"/>
    <property type="match status" value="1"/>
</dbReference>
<dbReference type="KEGG" id="uam:UABAM_03486"/>
<dbReference type="EMBL" id="AP019860">
    <property type="protein sequence ID" value="BBM85123.1"/>
    <property type="molecule type" value="Genomic_DNA"/>
</dbReference>
<dbReference type="NCBIfam" id="NF003759">
    <property type="entry name" value="PRK05352.1-2"/>
    <property type="match status" value="1"/>
</dbReference>